<feature type="transmembrane region" description="Helical" evidence="1">
    <location>
        <begin position="41"/>
        <end position="60"/>
    </location>
</feature>
<name>A0A4R7K1L4_9GAMM</name>
<dbReference type="SUPFAM" id="SSF52540">
    <property type="entry name" value="P-loop containing nucleoside triphosphate hydrolases"/>
    <property type="match status" value="1"/>
</dbReference>
<dbReference type="InterPro" id="IPR006073">
    <property type="entry name" value="GTP-bd"/>
</dbReference>
<dbReference type="RefSeq" id="WP_133735451.1">
    <property type="nucleotide sequence ID" value="NZ_SOAX01000002.1"/>
</dbReference>
<evidence type="ECO:0000313" key="4">
    <source>
        <dbReference type="Proteomes" id="UP000295830"/>
    </source>
</evidence>
<dbReference type="CDD" id="cd00882">
    <property type="entry name" value="Ras_like_GTPase"/>
    <property type="match status" value="1"/>
</dbReference>
<evidence type="ECO:0000256" key="1">
    <source>
        <dbReference type="SAM" id="Phobius"/>
    </source>
</evidence>
<keyword evidence="1" id="KW-0812">Transmembrane</keyword>
<feature type="transmembrane region" description="Helical" evidence="1">
    <location>
        <begin position="12"/>
        <end position="35"/>
    </location>
</feature>
<dbReference type="EMBL" id="SOAX01000002">
    <property type="protein sequence ID" value="TDT43379.1"/>
    <property type="molecule type" value="Genomic_DNA"/>
</dbReference>
<dbReference type="GO" id="GO:0002098">
    <property type="term" value="P:tRNA wobble uridine modification"/>
    <property type="evidence" value="ECO:0007669"/>
    <property type="project" value="TreeGrafter"/>
</dbReference>
<keyword evidence="1" id="KW-0472">Membrane</keyword>
<dbReference type="OrthoDB" id="238366at2"/>
<reference evidence="3 4" key="1">
    <citation type="submission" date="2019-03" db="EMBL/GenBank/DDBJ databases">
        <title>Genomic Encyclopedia of Type Strains, Phase IV (KMG-IV): sequencing the most valuable type-strain genomes for metagenomic binning, comparative biology and taxonomic classification.</title>
        <authorList>
            <person name="Goeker M."/>
        </authorList>
    </citation>
    <scope>NUCLEOTIDE SEQUENCE [LARGE SCALE GENOMIC DNA]</scope>
    <source>
        <strain evidence="3 4">DSM 15505</strain>
    </source>
</reference>
<dbReference type="PANTHER" id="PTHR42714">
    <property type="entry name" value="TRNA MODIFICATION GTPASE GTPBP3"/>
    <property type="match status" value="1"/>
</dbReference>
<keyword evidence="1" id="KW-1133">Transmembrane helix</keyword>
<dbReference type="InterPro" id="IPR027417">
    <property type="entry name" value="P-loop_NTPase"/>
</dbReference>
<dbReference type="GO" id="GO:0005737">
    <property type="term" value="C:cytoplasm"/>
    <property type="evidence" value="ECO:0007669"/>
    <property type="project" value="TreeGrafter"/>
</dbReference>
<dbReference type="Proteomes" id="UP000295830">
    <property type="component" value="Unassembled WGS sequence"/>
</dbReference>
<evidence type="ECO:0000313" key="3">
    <source>
        <dbReference type="EMBL" id="TDT43379.1"/>
    </source>
</evidence>
<dbReference type="Pfam" id="PF01926">
    <property type="entry name" value="MMR_HSR1"/>
    <property type="match status" value="1"/>
</dbReference>
<dbReference type="AlphaFoldDB" id="A0A4R7K1L4"/>
<keyword evidence="4" id="KW-1185">Reference proteome</keyword>
<dbReference type="Gene3D" id="3.40.50.300">
    <property type="entry name" value="P-loop containing nucleotide triphosphate hydrolases"/>
    <property type="match status" value="1"/>
</dbReference>
<dbReference type="GO" id="GO:0030488">
    <property type="term" value="P:tRNA methylation"/>
    <property type="evidence" value="ECO:0007669"/>
    <property type="project" value="TreeGrafter"/>
</dbReference>
<dbReference type="GO" id="GO:0005525">
    <property type="term" value="F:GTP binding"/>
    <property type="evidence" value="ECO:0007669"/>
    <property type="project" value="InterPro"/>
</dbReference>
<accession>A0A4R7K1L4</accession>
<sequence>MSALLREFGYLRLLAVVVAFLPMVVLPLLGIAALWETGYLWYWLAGLALCGLVGYGLHALSRWHNRNRMEEAITGPDPNWAPGATSAWAMVDAKAASVTPEQWPLNDASGLFRLGRDTLEDVARHFHPRRQRPLLELTVPHMLLIIERASAELRQEITDHIPLSHRLTLGRMARFRQWKDTAARLENLYRLGHAAVDPTSVVFRELRRDMGNRILGYGSEQVQTWLLREYVRKVGYYAIELYSGRLLLDDAGRVEKLTDASRMQSEEDEPEAEPLRILILGRSGSGRSSLVNALLGGQRAATDAVTGITEGIQGYRWEPDSGTGALMLDTPGIETDTMDTATLRREVLRADLILWVTSAVRADRAIERETLDRIREWFRDDPRRRPPPIVGALTHVDRLRPLREWNPPYDLADLSSAKASSIQAAVTAIADELAIPTQRLVPVCLRPEAIYNDDALLTVICGEFDEARRVRFLRCLKDRHRDENWRYLWRQLGNAGRFVVEQSRRMG</sequence>
<gene>
    <name evidence="3" type="ORF">DES49_1193</name>
</gene>
<dbReference type="PANTHER" id="PTHR42714:SF6">
    <property type="entry name" value="TRANSLATION INITIATION FACTOR IF-2"/>
    <property type="match status" value="1"/>
</dbReference>
<proteinExistence type="predicted"/>
<comment type="caution">
    <text evidence="3">The sequence shown here is derived from an EMBL/GenBank/DDBJ whole genome shotgun (WGS) entry which is preliminary data.</text>
</comment>
<evidence type="ECO:0000259" key="2">
    <source>
        <dbReference type="Pfam" id="PF01926"/>
    </source>
</evidence>
<organism evidence="3 4">
    <name type="scientific">Halospina denitrificans</name>
    <dbReference type="NCBI Taxonomy" id="332522"/>
    <lineage>
        <taxon>Bacteria</taxon>
        <taxon>Pseudomonadati</taxon>
        <taxon>Pseudomonadota</taxon>
        <taxon>Gammaproteobacteria</taxon>
        <taxon>Halospina</taxon>
    </lineage>
</organism>
<protein>
    <recommendedName>
        <fullName evidence="2">G domain-containing protein</fullName>
    </recommendedName>
</protein>
<feature type="domain" description="G" evidence="2">
    <location>
        <begin position="276"/>
        <end position="369"/>
    </location>
</feature>